<feature type="domain" description="TonB-dependent receptor-like beta-barrel" evidence="10">
    <location>
        <begin position="397"/>
        <end position="944"/>
    </location>
</feature>
<evidence type="ECO:0000256" key="1">
    <source>
        <dbReference type="ARBA" id="ARBA00004571"/>
    </source>
</evidence>
<dbReference type="PROSITE" id="PS52016">
    <property type="entry name" value="TONB_DEPENDENT_REC_3"/>
    <property type="match status" value="1"/>
</dbReference>
<dbReference type="InterPro" id="IPR000531">
    <property type="entry name" value="Beta-barrel_TonB"/>
</dbReference>
<comment type="caution">
    <text evidence="12">The sequence shown here is derived from an EMBL/GenBank/DDBJ whole genome shotgun (WGS) entry which is preliminary data.</text>
</comment>
<evidence type="ECO:0000256" key="2">
    <source>
        <dbReference type="ARBA" id="ARBA00022448"/>
    </source>
</evidence>
<evidence type="ECO:0000313" key="12">
    <source>
        <dbReference type="EMBL" id="OQP67829.1"/>
    </source>
</evidence>
<dbReference type="SUPFAM" id="SSF49464">
    <property type="entry name" value="Carboxypeptidase regulatory domain-like"/>
    <property type="match status" value="1"/>
</dbReference>
<dbReference type="InterPro" id="IPR012910">
    <property type="entry name" value="Plug_dom"/>
</dbReference>
<evidence type="ECO:0000256" key="3">
    <source>
        <dbReference type="ARBA" id="ARBA00022452"/>
    </source>
</evidence>
<dbReference type="InterPro" id="IPR036942">
    <property type="entry name" value="Beta-barrel_TonB_sf"/>
</dbReference>
<evidence type="ECO:0000256" key="5">
    <source>
        <dbReference type="ARBA" id="ARBA00023077"/>
    </source>
</evidence>
<dbReference type="Pfam" id="PF13715">
    <property type="entry name" value="CarbopepD_reg_2"/>
    <property type="match status" value="1"/>
</dbReference>
<evidence type="ECO:0000256" key="7">
    <source>
        <dbReference type="ARBA" id="ARBA00023237"/>
    </source>
</evidence>
<gene>
    <name evidence="12" type="ORF">A4R26_32670</name>
</gene>
<dbReference type="InterPro" id="IPR008969">
    <property type="entry name" value="CarboxyPept-like_regulatory"/>
</dbReference>
<organism evidence="12 13">
    <name type="scientific">Niastella populi</name>
    <dbReference type="NCBI Taxonomy" id="550983"/>
    <lineage>
        <taxon>Bacteria</taxon>
        <taxon>Pseudomonadati</taxon>
        <taxon>Bacteroidota</taxon>
        <taxon>Chitinophagia</taxon>
        <taxon>Chitinophagales</taxon>
        <taxon>Chitinophagaceae</taxon>
        <taxon>Niastella</taxon>
    </lineage>
</organism>
<evidence type="ECO:0000259" key="10">
    <source>
        <dbReference type="Pfam" id="PF00593"/>
    </source>
</evidence>
<keyword evidence="7 8" id="KW-0998">Cell outer membrane</keyword>
<evidence type="ECO:0000256" key="4">
    <source>
        <dbReference type="ARBA" id="ARBA00022692"/>
    </source>
</evidence>
<dbReference type="Gene3D" id="2.40.170.20">
    <property type="entry name" value="TonB-dependent receptor, beta-barrel domain"/>
    <property type="match status" value="1"/>
</dbReference>
<sequence>MDVRGKVVDSKGEPVSGATISVQGTNKTTLTNADGSFTLTGIEEDAVIVISHIQYETENITLNGRSLVNATLQIKISGLDELQVIAYGTTTKRLNTGNVSTVKSSDIAKQPVNNPLLALQGRVPGLIVTQLSGLPGGPVSVQIRGQNSIANGNLPLYIVDGIPYTPQLLTDAPNIIGNGNPFNYINAFDIESIEVLKDADATAIYGSRAANGAILITTKKGKAGKSVVDVNVQTGWGKVSRFMDLMNTQQYLEMRREALKNDNITPTTSNSPDLLYWDTTRYTDWQKELIGGTANWQDVQASLSGGNNNTQFFIGGSYHKETTVFPGDFADKKASLHFNISNTSLNRKFKVLLTGNFVSDNNRLPGSQDLTGIAMTLAPNAPPLYKADGSLNWAPLTNGAAGTWTNPLSYVHRPYKNLTNNLIMNSVISYQILPGLEIKNSAGYTNLHTDGFHGVPFLYFDPVRWPIRGNDLRSAQYSNNTIRSWIIEPQLNYSKTLGQGTLSLLIGLTIQQNNTSGSVVSGQGYTSDMVLEDIKSASAVTISSSTNSTYKYNALFGRLNYNWKEKYIVNLTARRDGSSRFGPENRFHNFGSAAVGWIFSKEKFLSNTSSVLSFGKLRLSYGTTGNDQVGDYSFLNLYNPTNVGIPYLSTNGLLVQGLYNPALQWEETKKAEVGLELGFIKDRILLSSSYFRNRSSNQLVSYGLPSTTGASSISKNLPATVQNSGFEITLNTVNLKRKAFSWNTNINLTIYRNKLVSYPDFENSTYANRYLIGRSLNIIKLYRFAGVNPTTGLYEFYDSKDNIVSIPDSKNDATIILDRNPKYYGGIQNSISYKAFELDFLFQYVKQTGISYEPGYLPGWLNQNQPVTVLNRWQKPGDNTTIQKFSSGFSIFFPWALYSGGDAAYTDASYFRLKNLSLSWQMPKTWSNRLKLDVCRFYIRAQNLLTITNYEGGLDPETMNVSTLPPLRTITFGINIKL</sequence>
<comment type="similarity">
    <text evidence="8 9">Belongs to the TonB-dependent receptor family.</text>
</comment>
<evidence type="ECO:0000256" key="6">
    <source>
        <dbReference type="ARBA" id="ARBA00023136"/>
    </source>
</evidence>
<dbReference type="InterPro" id="IPR037066">
    <property type="entry name" value="Plug_dom_sf"/>
</dbReference>
<feature type="domain" description="TonB-dependent receptor plug" evidence="11">
    <location>
        <begin position="93"/>
        <end position="213"/>
    </location>
</feature>
<keyword evidence="6 8" id="KW-0472">Membrane</keyword>
<comment type="subcellular location">
    <subcellularLocation>
        <location evidence="1 8">Cell outer membrane</location>
        <topology evidence="1 8">Multi-pass membrane protein</topology>
    </subcellularLocation>
</comment>
<protein>
    <recommendedName>
        <fullName evidence="14">SusC/RagA family TonB-linked outer membrane protein</fullName>
    </recommendedName>
</protein>
<reference evidence="13" key="1">
    <citation type="submission" date="2016-04" db="EMBL/GenBank/DDBJ databases">
        <authorList>
            <person name="Chen L."/>
            <person name="Zhuang W."/>
            <person name="Wang G."/>
        </authorList>
    </citation>
    <scope>NUCLEOTIDE SEQUENCE [LARGE SCALE GENOMIC DNA]</scope>
    <source>
        <strain evidence="13">208</strain>
    </source>
</reference>
<evidence type="ECO:0000256" key="9">
    <source>
        <dbReference type="RuleBase" id="RU003357"/>
    </source>
</evidence>
<proteinExistence type="inferred from homology"/>
<evidence type="ECO:0000259" key="11">
    <source>
        <dbReference type="Pfam" id="PF07715"/>
    </source>
</evidence>
<dbReference type="NCBIfam" id="TIGR04057">
    <property type="entry name" value="SusC_RagA_signa"/>
    <property type="match status" value="1"/>
</dbReference>
<evidence type="ECO:0000256" key="8">
    <source>
        <dbReference type="PROSITE-ProRule" id="PRU01360"/>
    </source>
</evidence>
<dbReference type="AlphaFoldDB" id="A0A1V9GAY9"/>
<dbReference type="Pfam" id="PF07715">
    <property type="entry name" value="Plug"/>
    <property type="match status" value="1"/>
</dbReference>
<dbReference type="SUPFAM" id="SSF56935">
    <property type="entry name" value="Porins"/>
    <property type="match status" value="1"/>
</dbReference>
<dbReference type="Pfam" id="PF00593">
    <property type="entry name" value="TonB_dep_Rec_b-barrel"/>
    <property type="match status" value="1"/>
</dbReference>
<keyword evidence="5 9" id="KW-0798">TonB box</keyword>
<dbReference type="Gene3D" id="2.170.130.10">
    <property type="entry name" value="TonB-dependent receptor, plug domain"/>
    <property type="match status" value="1"/>
</dbReference>
<keyword evidence="4 8" id="KW-0812">Transmembrane</keyword>
<dbReference type="InterPro" id="IPR039426">
    <property type="entry name" value="TonB-dep_rcpt-like"/>
</dbReference>
<dbReference type="Gene3D" id="2.60.40.1120">
    <property type="entry name" value="Carboxypeptidase-like, regulatory domain"/>
    <property type="match status" value="1"/>
</dbReference>
<dbReference type="NCBIfam" id="TIGR04056">
    <property type="entry name" value="OMP_RagA_SusC"/>
    <property type="match status" value="1"/>
</dbReference>
<keyword evidence="13" id="KW-1185">Reference proteome</keyword>
<evidence type="ECO:0000313" key="13">
    <source>
        <dbReference type="Proteomes" id="UP000192276"/>
    </source>
</evidence>
<keyword evidence="2 8" id="KW-0813">Transport</keyword>
<evidence type="ECO:0008006" key="14">
    <source>
        <dbReference type="Google" id="ProtNLM"/>
    </source>
</evidence>
<dbReference type="STRING" id="550983.A4R26_32670"/>
<accession>A0A1V9GAY9</accession>
<dbReference type="EMBL" id="LWBP01000008">
    <property type="protein sequence ID" value="OQP67829.1"/>
    <property type="molecule type" value="Genomic_DNA"/>
</dbReference>
<keyword evidence="3 8" id="KW-1134">Transmembrane beta strand</keyword>
<name>A0A1V9GAY9_9BACT</name>
<dbReference type="InterPro" id="IPR023996">
    <property type="entry name" value="TonB-dep_OMP_SusC/RagA"/>
</dbReference>
<dbReference type="Proteomes" id="UP000192276">
    <property type="component" value="Unassembled WGS sequence"/>
</dbReference>
<dbReference type="InterPro" id="IPR023997">
    <property type="entry name" value="TonB-dep_OMP_SusC/RagA_CS"/>
</dbReference>
<dbReference type="GO" id="GO:0009279">
    <property type="term" value="C:cell outer membrane"/>
    <property type="evidence" value="ECO:0007669"/>
    <property type="project" value="UniProtKB-SubCell"/>
</dbReference>